<dbReference type="GO" id="GO:0042802">
    <property type="term" value="F:identical protein binding"/>
    <property type="evidence" value="ECO:0007669"/>
    <property type="project" value="UniProtKB-ARBA"/>
</dbReference>
<evidence type="ECO:0000313" key="13">
    <source>
        <dbReference type="Proteomes" id="UP000279994"/>
    </source>
</evidence>
<proteinExistence type="predicted"/>
<evidence type="ECO:0000256" key="7">
    <source>
        <dbReference type="ARBA" id="ARBA00023163"/>
    </source>
</evidence>
<feature type="modified residue" description="4-aspartylphosphate" evidence="8">
    <location>
        <position position="52"/>
    </location>
</feature>
<evidence type="ECO:0000256" key="1">
    <source>
        <dbReference type="ARBA" id="ARBA00004496"/>
    </source>
</evidence>
<sequence length="222" mass="24678">MTRVLVVDDEPAIRRALELGLRAQGHDVLIAADGRTALQACREDAPDVVLLDLGLPDRSGFDVLRALREWSSIPVIVVSARHGSHDKVDALDLGADDYVTKPFGMDELMARLRAAVRRAATADRVVTEHFVVDLGAQQVTRDGVPVRLTPTEWALLAALVSRQGQLVSRERLLHEVWGPAYGVETNYLRVFVANLRKKLEPEPSRPRYLHTEPGMGYRFTAE</sequence>
<dbReference type="PANTHER" id="PTHR48111:SF50">
    <property type="entry name" value="KDP OPERON TRANSCRIPTIONAL REGULATORY PROTEIN KDPE"/>
    <property type="match status" value="1"/>
</dbReference>
<evidence type="ECO:0000259" key="11">
    <source>
        <dbReference type="PROSITE" id="PS51755"/>
    </source>
</evidence>
<dbReference type="GO" id="GO:0045893">
    <property type="term" value="P:positive regulation of DNA-templated transcription"/>
    <property type="evidence" value="ECO:0007669"/>
    <property type="project" value="UniProtKB-ARBA"/>
</dbReference>
<evidence type="ECO:0000256" key="6">
    <source>
        <dbReference type="ARBA" id="ARBA00023125"/>
    </source>
</evidence>
<dbReference type="FunFam" id="3.40.50.2300:FF:000021">
    <property type="entry name" value="Two-component system response regulator KdpE"/>
    <property type="match status" value="1"/>
</dbReference>
<name>A0A3N0GV20_9ACTN</name>
<dbReference type="PANTHER" id="PTHR48111">
    <property type="entry name" value="REGULATOR OF RPOS"/>
    <property type="match status" value="1"/>
</dbReference>
<evidence type="ECO:0000256" key="5">
    <source>
        <dbReference type="ARBA" id="ARBA00023015"/>
    </source>
</evidence>
<dbReference type="InterPro" id="IPR001789">
    <property type="entry name" value="Sig_transdc_resp-reg_receiver"/>
</dbReference>
<keyword evidence="4" id="KW-0902">Two-component regulatory system</keyword>
<evidence type="ECO:0000256" key="9">
    <source>
        <dbReference type="PROSITE-ProRule" id="PRU01091"/>
    </source>
</evidence>
<dbReference type="CDD" id="cd00383">
    <property type="entry name" value="trans_reg_C"/>
    <property type="match status" value="1"/>
</dbReference>
<keyword evidence="2" id="KW-0963">Cytoplasm</keyword>
<evidence type="ECO:0000256" key="3">
    <source>
        <dbReference type="ARBA" id="ARBA00022553"/>
    </source>
</evidence>
<dbReference type="Gene3D" id="6.10.250.690">
    <property type="match status" value="1"/>
</dbReference>
<dbReference type="SUPFAM" id="SSF52172">
    <property type="entry name" value="CheY-like"/>
    <property type="match status" value="1"/>
</dbReference>
<keyword evidence="3 8" id="KW-0597">Phosphoprotein</keyword>
<accession>A0A3N0GV20</accession>
<gene>
    <name evidence="12" type="ORF">EFL26_05735</name>
</gene>
<dbReference type="AlphaFoldDB" id="A0A3N0GV20"/>
<reference evidence="12 13" key="1">
    <citation type="submission" date="2018-11" db="EMBL/GenBank/DDBJ databases">
        <authorList>
            <person name="Li F."/>
        </authorList>
    </citation>
    <scope>NUCLEOTIDE SEQUENCE [LARGE SCALE GENOMIC DNA]</scope>
    <source>
        <strain evidence="12 13">Gsoil 818</strain>
    </source>
</reference>
<comment type="subcellular location">
    <subcellularLocation>
        <location evidence="1">Cytoplasm</location>
    </subcellularLocation>
</comment>
<dbReference type="PROSITE" id="PS51755">
    <property type="entry name" value="OMPR_PHOB"/>
    <property type="match status" value="1"/>
</dbReference>
<feature type="domain" description="OmpR/PhoB-type" evidence="11">
    <location>
        <begin position="122"/>
        <end position="221"/>
    </location>
</feature>
<dbReference type="InterPro" id="IPR036388">
    <property type="entry name" value="WH-like_DNA-bd_sf"/>
</dbReference>
<dbReference type="Pfam" id="PF00486">
    <property type="entry name" value="Trans_reg_C"/>
    <property type="match status" value="1"/>
</dbReference>
<dbReference type="OrthoDB" id="5511894at2"/>
<dbReference type="Proteomes" id="UP000279994">
    <property type="component" value="Unassembled WGS sequence"/>
</dbReference>
<evidence type="ECO:0000313" key="12">
    <source>
        <dbReference type="EMBL" id="RNM16259.1"/>
    </source>
</evidence>
<dbReference type="InterPro" id="IPR011006">
    <property type="entry name" value="CheY-like_superfamily"/>
</dbReference>
<evidence type="ECO:0000256" key="4">
    <source>
        <dbReference type="ARBA" id="ARBA00023012"/>
    </source>
</evidence>
<dbReference type="InterPro" id="IPR001867">
    <property type="entry name" value="OmpR/PhoB-type_DNA-bd"/>
</dbReference>
<dbReference type="InterPro" id="IPR039420">
    <property type="entry name" value="WalR-like"/>
</dbReference>
<dbReference type="GO" id="GO:0000156">
    <property type="term" value="F:phosphorelay response regulator activity"/>
    <property type="evidence" value="ECO:0007669"/>
    <property type="project" value="TreeGrafter"/>
</dbReference>
<dbReference type="Pfam" id="PF00072">
    <property type="entry name" value="Response_reg"/>
    <property type="match status" value="1"/>
</dbReference>
<dbReference type="RefSeq" id="WP_123221947.1">
    <property type="nucleotide sequence ID" value="NZ_RJSF01000011.1"/>
</dbReference>
<dbReference type="GO" id="GO:0005829">
    <property type="term" value="C:cytosol"/>
    <property type="evidence" value="ECO:0007669"/>
    <property type="project" value="TreeGrafter"/>
</dbReference>
<keyword evidence="7" id="KW-0804">Transcription</keyword>
<dbReference type="SMART" id="SM00862">
    <property type="entry name" value="Trans_reg_C"/>
    <property type="match status" value="1"/>
</dbReference>
<protein>
    <submittedName>
        <fullName evidence="12">DNA-binding response regulator</fullName>
    </submittedName>
</protein>
<dbReference type="SMART" id="SM00448">
    <property type="entry name" value="REC"/>
    <property type="match status" value="1"/>
</dbReference>
<dbReference type="GO" id="GO:0032993">
    <property type="term" value="C:protein-DNA complex"/>
    <property type="evidence" value="ECO:0007669"/>
    <property type="project" value="TreeGrafter"/>
</dbReference>
<organism evidence="12 13">
    <name type="scientific">Nocardioides pocheonensis</name>
    <dbReference type="NCBI Taxonomy" id="661485"/>
    <lineage>
        <taxon>Bacteria</taxon>
        <taxon>Bacillati</taxon>
        <taxon>Actinomycetota</taxon>
        <taxon>Actinomycetes</taxon>
        <taxon>Propionibacteriales</taxon>
        <taxon>Nocardioidaceae</taxon>
        <taxon>Nocardioides</taxon>
    </lineage>
</organism>
<feature type="DNA-binding region" description="OmpR/PhoB-type" evidence="9">
    <location>
        <begin position="122"/>
        <end position="221"/>
    </location>
</feature>
<dbReference type="Gene3D" id="1.10.10.10">
    <property type="entry name" value="Winged helix-like DNA-binding domain superfamily/Winged helix DNA-binding domain"/>
    <property type="match status" value="1"/>
</dbReference>
<dbReference type="PROSITE" id="PS50110">
    <property type="entry name" value="RESPONSE_REGULATORY"/>
    <property type="match status" value="1"/>
</dbReference>
<evidence type="ECO:0000256" key="8">
    <source>
        <dbReference type="PROSITE-ProRule" id="PRU00169"/>
    </source>
</evidence>
<dbReference type="Gene3D" id="3.40.50.2300">
    <property type="match status" value="1"/>
</dbReference>
<evidence type="ECO:0000259" key="10">
    <source>
        <dbReference type="PROSITE" id="PS50110"/>
    </source>
</evidence>
<dbReference type="GO" id="GO:0000987">
    <property type="term" value="F:cis-regulatory region sequence-specific DNA binding"/>
    <property type="evidence" value="ECO:0007669"/>
    <property type="project" value="UniProtKB-ARBA"/>
</dbReference>
<keyword evidence="5" id="KW-0805">Transcription regulation</keyword>
<feature type="domain" description="Response regulatory" evidence="10">
    <location>
        <begin position="3"/>
        <end position="116"/>
    </location>
</feature>
<keyword evidence="6 9" id="KW-0238">DNA-binding</keyword>
<evidence type="ECO:0000256" key="2">
    <source>
        <dbReference type="ARBA" id="ARBA00022490"/>
    </source>
</evidence>
<dbReference type="EMBL" id="RJSF01000011">
    <property type="protein sequence ID" value="RNM16259.1"/>
    <property type="molecule type" value="Genomic_DNA"/>
</dbReference>
<comment type="caution">
    <text evidence="12">The sequence shown here is derived from an EMBL/GenBank/DDBJ whole genome shotgun (WGS) entry which is preliminary data.</text>
</comment>
<keyword evidence="13" id="KW-1185">Reference proteome</keyword>